<accession>A0A2D4GMB3</accession>
<sequence length="104" mass="11239">MGNLGNTLSLNKSFNLGGGFLNTNGTALASKNRVEAYLAKMQIELEKSITKELDQAKAELDAGSVRISPVGSVDGSSKTSNIDQDQVSKARQQYLDVLKKNYMI</sequence>
<name>A0A2D4GMB3_MICCO</name>
<dbReference type="AlphaFoldDB" id="A0A2D4GMB3"/>
<proteinExistence type="predicted"/>
<organism evidence="1">
    <name type="scientific">Micrurus corallinus</name>
    <name type="common">Brazilian coral snake</name>
    <dbReference type="NCBI Taxonomy" id="54390"/>
    <lineage>
        <taxon>Eukaryota</taxon>
        <taxon>Metazoa</taxon>
        <taxon>Chordata</taxon>
        <taxon>Craniata</taxon>
        <taxon>Vertebrata</taxon>
        <taxon>Euteleostomi</taxon>
        <taxon>Lepidosauria</taxon>
        <taxon>Squamata</taxon>
        <taxon>Bifurcata</taxon>
        <taxon>Unidentata</taxon>
        <taxon>Episquamata</taxon>
        <taxon>Toxicofera</taxon>
        <taxon>Serpentes</taxon>
        <taxon>Colubroidea</taxon>
        <taxon>Elapidae</taxon>
        <taxon>Elapinae</taxon>
        <taxon>Micrurus</taxon>
    </lineage>
</organism>
<reference evidence="1" key="2">
    <citation type="submission" date="2017-11" db="EMBL/GenBank/DDBJ databases">
        <title>Coralsnake Venomics: Analyses of Venom Gland Transcriptomes and Proteomes of Six Brazilian Taxa.</title>
        <authorList>
            <person name="Aird S.D."/>
            <person name="Jorge da Silva N."/>
            <person name="Qiu L."/>
            <person name="Villar-Briones A."/>
            <person name="Aparecida-Saddi V."/>
            <person name="Campos-Telles M.P."/>
            <person name="Grau M."/>
            <person name="Mikheyev A.S."/>
        </authorList>
    </citation>
    <scope>NUCLEOTIDE SEQUENCE</scope>
    <source>
        <tissue evidence="1">Venom_gland</tissue>
    </source>
</reference>
<protein>
    <submittedName>
        <fullName evidence="1">Uncharacterized protein</fullName>
    </submittedName>
</protein>
<reference evidence="1" key="1">
    <citation type="submission" date="2017-07" db="EMBL/GenBank/DDBJ databases">
        <authorList>
            <person name="Mikheyev A."/>
            <person name="Grau M."/>
        </authorList>
    </citation>
    <scope>NUCLEOTIDE SEQUENCE</scope>
    <source>
        <tissue evidence="1">Venom_gland</tissue>
    </source>
</reference>
<evidence type="ECO:0000313" key="1">
    <source>
        <dbReference type="EMBL" id="LAA60888.1"/>
    </source>
</evidence>
<dbReference type="EMBL" id="IACJ01130103">
    <property type="protein sequence ID" value="LAA60888.1"/>
    <property type="molecule type" value="Transcribed_RNA"/>
</dbReference>